<name>A0AAW0HQI3_MYOGA</name>
<dbReference type="EMBL" id="JBBHLL010000383">
    <property type="protein sequence ID" value="KAK7804332.1"/>
    <property type="molecule type" value="Genomic_DNA"/>
</dbReference>
<dbReference type="AlphaFoldDB" id="A0AAW0HQI3"/>
<evidence type="ECO:0000313" key="1">
    <source>
        <dbReference type="EMBL" id="KAK7804332.1"/>
    </source>
</evidence>
<comment type="caution">
    <text evidence="1">The sequence shown here is derived from an EMBL/GenBank/DDBJ whole genome shotgun (WGS) entry which is preliminary data.</text>
</comment>
<dbReference type="Proteomes" id="UP001488838">
    <property type="component" value="Unassembled WGS sequence"/>
</dbReference>
<protein>
    <submittedName>
        <fullName evidence="1">Uncharacterized protein</fullName>
    </submittedName>
</protein>
<gene>
    <name evidence="1" type="ORF">U0070_015633</name>
</gene>
<accession>A0AAW0HQI3</accession>
<keyword evidence="2" id="KW-1185">Reference proteome</keyword>
<reference evidence="1 2" key="1">
    <citation type="journal article" date="2023" name="bioRxiv">
        <title>Conserved and derived expression patterns and positive selection on dental genes reveal complex evolutionary context of ever-growing rodent molars.</title>
        <authorList>
            <person name="Calamari Z.T."/>
            <person name="Song A."/>
            <person name="Cohen E."/>
            <person name="Akter M."/>
            <person name="Roy R.D."/>
            <person name="Hallikas O."/>
            <person name="Christensen M.M."/>
            <person name="Li P."/>
            <person name="Marangoni P."/>
            <person name="Jernvall J."/>
            <person name="Klein O.D."/>
        </authorList>
    </citation>
    <scope>NUCLEOTIDE SEQUENCE [LARGE SCALE GENOMIC DNA]</scope>
    <source>
        <strain evidence="1">V071</strain>
    </source>
</reference>
<evidence type="ECO:0000313" key="2">
    <source>
        <dbReference type="Proteomes" id="UP001488838"/>
    </source>
</evidence>
<sequence length="72" mass="8332">MVRSVACQRCVRRRYYANLLHDTGLEGSSYFLPVPSPKPFASWDKRQEDVSELSGLCHRQQRPSPGEKWPLL</sequence>
<proteinExistence type="predicted"/>
<organism evidence="1 2">
    <name type="scientific">Myodes glareolus</name>
    <name type="common">Bank vole</name>
    <name type="synonym">Clethrionomys glareolus</name>
    <dbReference type="NCBI Taxonomy" id="447135"/>
    <lineage>
        <taxon>Eukaryota</taxon>
        <taxon>Metazoa</taxon>
        <taxon>Chordata</taxon>
        <taxon>Craniata</taxon>
        <taxon>Vertebrata</taxon>
        <taxon>Euteleostomi</taxon>
        <taxon>Mammalia</taxon>
        <taxon>Eutheria</taxon>
        <taxon>Euarchontoglires</taxon>
        <taxon>Glires</taxon>
        <taxon>Rodentia</taxon>
        <taxon>Myomorpha</taxon>
        <taxon>Muroidea</taxon>
        <taxon>Cricetidae</taxon>
        <taxon>Arvicolinae</taxon>
        <taxon>Myodes</taxon>
    </lineage>
</organism>